<protein>
    <submittedName>
        <fullName evidence="1">Uncharacterized protein</fullName>
    </submittedName>
</protein>
<reference evidence="1" key="1">
    <citation type="submission" date="2020-08" db="EMBL/GenBank/DDBJ databases">
        <title>Genomic Encyclopedia of Type Strains, Phase IV (KMG-V): Genome sequencing to study the core and pangenomes of soil and plant-associated prokaryotes.</title>
        <authorList>
            <person name="Whitman W."/>
        </authorList>
    </citation>
    <scope>NUCLEOTIDE SEQUENCE</scope>
    <source>
        <strain evidence="1">M8UP15</strain>
    </source>
</reference>
<name>A0ACC5P485_9BACT</name>
<comment type="caution">
    <text evidence="1">The sequence shown here is derived from an EMBL/GenBank/DDBJ whole genome shotgun (WGS) entry which is preliminary data.</text>
</comment>
<evidence type="ECO:0000313" key="1">
    <source>
        <dbReference type="EMBL" id="MBB5341484.1"/>
    </source>
</evidence>
<dbReference type="Proteomes" id="UP000569005">
    <property type="component" value="Unassembled WGS sequence"/>
</dbReference>
<keyword evidence="2" id="KW-1185">Reference proteome</keyword>
<sequence length="63" mass="7094">MTEILSAGQQVYTELLNLCVWAKSNSSSDSLNGERDWNSSVINRLIGLCCLDYKSRELIRPTT</sequence>
<gene>
    <name evidence="1" type="ORF">HDF13_003817</name>
</gene>
<organism evidence="1 2">
    <name type="scientific">Tunturiibacter gelidiferens</name>
    <dbReference type="NCBI Taxonomy" id="3069689"/>
    <lineage>
        <taxon>Bacteria</taxon>
        <taxon>Pseudomonadati</taxon>
        <taxon>Acidobacteriota</taxon>
        <taxon>Terriglobia</taxon>
        <taxon>Terriglobales</taxon>
        <taxon>Acidobacteriaceae</taxon>
        <taxon>Tunturiibacter</taxon>
    </lineage>
</organism>
<evidence type="ECO:0000313" key="2">
    <source>
        <dbReference type="Proteomes" id="UP000569005"/>
    </source>
</evidence>
<dbReference type="EMBL" id="JACHEA010000001">
    <property type="protein sequence ID" value="MBB5341484.1"/>
    <property type="molecule type" value="Genomic_DNA"/>
</dbReference>
<proteinExistence type="predicted"/>
<accession>A0ACC5P485</accession>